<dbReference type="InterPro" id="IPR017451">
    <property type="entry name" value="F-box-assoc_interact_dom"/>
</dbReference>
<keyword evidence="3" id="KW-1185">Reference proteome</keyword>
<evidence type="ECO:0000313" key="3">
    <source>
        <dbReference type="Proteomes" id="UP000823674"/>
    </source>
</evidence>
<dbReference type="Gene3D" id="1.20.1280.50">
    <property type="match status" value="1"/>
</dbReference>
<dbReference type="PANTHER" id="PTHR31111:SF63">
    <property type="entry name" value="F-BOX DOMAIN-CONTAINING PROTEIN"/>
    <property type="match status" value="1"/>
</dbReference>
<reference evidence="2 3" key="1">
    <citation type="submission" date="2021-03" db="EMBL/GenBank/DDBJ databases">
        <authorList>
            <person name="King G.J."/>
            <person name="Bancroft I."/>
            <person name="Baten A."/>
            <person name="Bloomfield J."/>
            <person name="Borpatragohain P."/>
            <person name="He Z."/>
            <person name="Irish N."/>
            <person name="Irwin J."/>
            <person name="Liu K."/>
            <person name="Mauleon R.P."/>
            <person name="Moore J."/>
            <person name="Morris R."/>
            <person name="Ostergaard L."/>
            <person name="Wang B."/>
            <person name="Wells R."/>
        </authorList>
    </citation>
    <scope>NUCLEOTIDE SEQUENCE [LARGE SCALE GENOMIC DNA]</scope>
    <source>
        <strain evidence="2">R-o-18</strain>
        <tissue evidence="2">Leaf</tissue>
    </source>
</reference>
<name>A0ABQ7LRN6_BRACM</name>
<gene>
    <name evidence="2" type="primary">A08p007440.1_BraROA</name>
    <name evidence="2" type="ORF">IGI04_029826</name>
</gene>
<organism evidence="2 3">
    <name type="scientific">Brassica rapa subsp. trilocularis</name>
    <dbReference type="NCBI Taxonomy" id="1813537"/>
    <lineage>
        <taxon>Eukaryota</taxon>
        <taxon>Viridiplantae</taxon>
        <taxon>Streptophyta</taxon>
        <taxon>Embryophyta</taxon>
        <taxon>Tracheophyta</taxon>
        <taxon>Spermatophyta</taxon>
        <taxon>Magnoliopsida</taxon>
        <taxon>eudicotyledons</taxon>
        <taxon>Gunneridae</taxon>
        <taxon>Pentapetalae</taxon>
        <taxon>rosids</taxon>
        <taxon>malvids</taxon>
        <taxon>Brassicales</taxon>
        <taxon>Brassicaceae</taxon>
        <taxon>Brassiceae</taxon>
        <taxon>Brassica</taxon>
    </lineage>
</organism>
<dbReference type="SMART" id="SM00256">
    <property type="entry name" value="FBOX"/>
    <property type="match status" value="1"/>
</dbReference>
<proteinExistence type="predicted"/>
<dbReference type="CDD" id="cd22157">
    <property type="entry name" value="F-box_AtFBW1-like"/>
    <property type="match status" value="1"/>
</dbReference>
<dbReference type="Pfam" id="PF08268">
    <property type="entry name" value="FBA_3"/>
    <property type="match status" value="1"/>
</dbReference>
<evidence type="ECO:0000313" key="2">
    <source>
        <dbReference type="EMBL" id="KAG5388285.1"/>
    </source>
</evidence>
<dbReference type="NCBIfam" id="TIGR01640">
    <property type="entry name" value="F_box_assoc_1"/>
    <property type="match status" value="1"/>
</dbReference>
<dbReference type="InterPro" id="IPR013187">
    <property type="entry name" value="F-box-assoc_dom_typ3"/>
</dbReference>
<dbReference type="PROSITE" id="PS50181">
    <property type="entry name" value="FBOX"/>
    <property type="match status" value="1"/>
</dbReference>
<dbReference type="Proteomes" id="UP000823674">
    <property type="component" value="Chromosome A08"/>
</dbReference>
<evidence type="ECO:0000259" key="1">
    <source>
        <dbReference type="PROSITE" id="PS50181"/>
    </source>
</evidence>
<protein>
    <recommendedName>
        <fullName evidence="1">F-box domain-containing protein</fullName>
    </recommendedName>
</protein>
<dbReference type="PANTHER" id="PTHR31111">
    <property type="entry name" value="BNAA05G37150D PROTEIN-RELATED"/>
    <property type="match status" value="1"/>
</dbReference>
<dbReference type="Pfam" id="PF00646">
    <property type="entry name" value="F-box"/>
    <property type="match status" value="1"/>
</dbReference>
<accession>A0ABQ7LRN6</accession>
<dbReference type="SUPFAM" id="SSF81383">
    <property type="entry name" value="F-box domain"/>
    <property type="match status" value="1"/>
</dbReference>
<feature type="domain" description="F-box" evidence="1">
    <location>
        <begin position="31"/>
        <end position="76"/>
    </location>
</feature>
<dbReference type="InterPro" id="IPR001810">
    <property type="entry name" value="F-box_dom"/>
</dbReference>
<dbReference type="InterPro" id="IPR036047">
    <property type="entry name" value="F-box-like_dom_sf"/>
</dbReference>
<dbReference type="EMBL" id="JADBGQ010000007">
    <property type="protein sequence ID" value="KAG5388285.1"/>
    <property type="molecule type" value="Genomic_DNA"/>
</dbReference>
<comment type="caution">
    <text evidence="2">The sequence shown here is derived from an EMBL/GenBank/DDBJ whole genome shotgun (WGS) entry which is preliminary data.</text>
</comment>
<sequence length="229" mass="26345">MPACAGKTPSYKQFSGAFTGHRLTVHCPDIFIGLDYIPIELNLEILLRLPPKSIARFRSVSKLWASILDSPYFKDLYLTKSSAQPRLIFAIEENVTPEFHMQFPPDGMQIFDHDDRQFSCGYASGLIYFYGVWTDEERVPVICNPKTGRYETLPYISRYRRSSSVLGFDPIDKQFKVLFIAHPCCCDDHRIRTLGTRGMRWRKIGCSLRVEIESEGVCINGVLYYLGYM</sequence>